<evidence type="ECO:0000313" key="11">
    <source>
        <dbReference type="Proteomes" id="UP000275727"/>
    </source>
</evidence>
<evidence type="ECO:0000313" key="9">
    <source>
        <dbReference type="EMBL" id="BBE35423.1"/>
    </source>
</evidence>
<sequence>MHVYRTHHCSALRKSDVGNTARISGWVHRKRDHGGLLFVDLRDHYGLTQVVCDTDSPAFPVLDGARAESVLTVTGKVVARSDATVNPNLPTGEIELWAAEVSVQSAASELPMPVAGDTEYPEDIRLKYRYLDLRRDRLHRNIVLRSNVIASLRRRMIDQGFTEFQTPILTASSPEGARDFLVPSRMHPGKFYALPQAPQMFKQLLMVAGFDRYFQIAPCFRDEDARADRSPGEFYQLDFEMSFVTQDDVFNAIEPVLAGVFEEFANGKSVTPAGSFPRIPYRESMLKYGNDKPDLRNPIEIVDVTEHFRGSGFGIFAKMVEGGNFVRAIPAPKAGERSRKFFDDMNDWARSEGFAGLGYINIKDGVPAGPIAKNHGEEATAKLIAALGLGPDDGVFFAAGKEADAAKLAGKARTKVGEDLGLIEEGAFKFCWIVDFPMFEYDEEAKQVIFSHNPFSMPQGELEALETKNPLEILAWQYDIVCNGIELSSGAIRNHKPEIMYKAFEIAGYSQEQVDTNFSGMINAFKFGAPPHGGSAPGVDRIVMLLADEPNLREVVLFPMNQKAEDLMMNAPASVSDRQLKELSIKLDLPKPKAG</sequence>
<evidence type="ECO:0000313" key="10">
    <source>
        <dbReference type="EMBL" id="RKS86474.1"/>
    </source>
</evidence>
<dbReference type="KEGG" id="smic:SmB9_30810"/>
<feature type="domain" description="Aminoacyl-transfer RNA synthetases class-II family profile" evidence="8">
    <location>
        <begin position="144"/>
        <end position="559"/>
    </location>
</feature>
<feature type="binding site" evidence="7">
    <location>
        <position position="493"/>
    </location>
    <ligand>
        <name>L-aspartate</name>
        <dbReference type="ChEBI" id="CHEBI:29991"/>
    </ligand>
</feature>
<dbReference type="NCBIfam" id="NF001750">
    <property type="entry name" value="PRK00476.1"/>
    <property type="match status" value="1"/>
</dbReference>
<feature type="binding site" evidence="7">
    <location>
        <position position="486"/>
    </location>
    <ligand>
        <name>ATP</name>
        <dbReference type="ChEBI" id="CHEBI:30616"/>
    </ligand>
</feature>
<dbReference type="Pfam" id="PF01336">
    <property type="entry name" value="tRNA_anti-codon"/>
    <property type="match status" value="1"/>
</dbReference>
<dbReference type="Pfam" id="PF02938">
    <property type="entry name" value="GAD"/>
    <property type="match status" value="1"/>
</dbReference>
<dbReference type="InterPro" id="IPR029351">
    <property type="entry name" value="GAD_dom"/>
</dbReference>
<dbReference type="InterPro" id="IPR004364">
    <property type="entry name" value="Aa-tRNA-synt_II"/>
</dbReference>
<keyword evidence="7" id="KW-0963">Cytoplasm</keyword>
<evidence type="ECO:0000256" key="7">
    <source>
        <dbReference type="HAMAP-Rule" id="MF_00044"/>
    </source>
</evidence>
<dbReference type="EC" id="6.1.1.23" evidence="7"/>
<comment type="subunit">
    <text evidence="7">Homodimer.</text>
</comment>
<keyword evidence="6 7" id="KW-0030">Aminoacyl-tRNA synthetase</keyword>
<dbReference type="PROSITE" id="PS50862">
    <property type="entry name" value="AA_TRNA_LIGASE_II"/>
    <property type="match status" value="1"/>
</dbReference>
<dbReference type="AlphaFoldDB" id="A0AAD1D7P7"/>
<dbReference type="InterPro" id="IPR004365">
    <property type="entry name" value="NA-bd_OB_tRNA"/>
</dbReference>
<dbReference type="PRINTS" id="PR01042">
    <property type="entry name" value="TRNASYNTHASP"/>
</dbReference>
<dbReference type="PANTHER" id="PTHR22594:SF5">
    <property type="entry name" value="ASPARTATE--TRNA LIGASE, MITOCHONDRIAL"/>
    <property type="match status" value="1"/>
</dbReference>
<dbReference type="CDD" id="cd04317">
    <property type="entry name" value="EcAspRS_like_N"/>
    <property type="match status" value="1"/>
</dbReference>
<comment type="catalytic activity">
    <reaction evidence="7">
        <text>tRNA(Asx) + L-aspartate + ATP = L-aspartyl-tRNA(Asx) + AMP + diphosphate</text>
        <dbReference type="Rhea" id="RHEA:18349"/>
        <dbReference type="Rhea" id="RHEA-COMP:9710"/>
        <dbReference type="Rhea" id="RHEA-COMP:9711"/>
        <dbReference type="ChEBI" id="CHEBI:29991"/>
        <dbReference type="ChEBI" id="CHEBI:30616"/>
        <dbReference type="ChEBI" id="CHEBI:33019"/>
        <dbReference type="ChEBI" id="CHEBI:78442"/>
        <dbReference type="ChEBI" id="CHEBI:78516"/>
        <dbReference type="ChEBI" id="CHEBI:456215"/>
        <dbReference type="EC" id="6.1.1.23"/>
    </reaction>
</comment>
<dbReference type="SUPFAM" id="SSF55261">
    <property type="entry name" value="GAD domain-like"/>
    <property type="match status" value="1"/>
</dbReference>
<dbReference type="PANTHER" id="PTHR22594">
    <property type="entry name" value="ASPARTYL/LYSYL-TRNA SYNTHETASE"/>
    <property type="match status" value="1"/>
</dbReference>
<proteinExistence type="inferred from homology"/>
<reference evidence="10 12" key="2">
    <citation type="submission" date="2018-10" db="EMBL/GenBank/DDBJ databases">
        <title>Genomic Encyclopedia of Type Strains, Phase IV (KMG-IV): sequencing the most valuable type-strain genomes for metagenomic binning, comparative biology and taxonomic classification.</title>
        <authorList>
            <person name="Goeker M."/>
        </authorList>
    </citation>
    <scope>NUCLEOTIDE SEQUENCE [LARGE SCALE GENOMIC DNA]</scope>
    <source>
        <strain evidence="10 12">DSM 19791</strain>
    </source>
</reference>
<accession>A0AAD1D7P7</accession>
<dbReference type="SUPFAM" id="SSF55681">
    <property type="entry name" value="Class II aaRS and biotin synthetases"/>
    <property type="match status" value="1"/>
</dbReference>
<keyword evidence="3 7" id="KW-0547">Nucleotide-binding</keyword>
<feature type="region of interest" description="Aspartate" evidence="7">
    <location>
        <begin position="199"/>
        <end position="202"/>
    </location>
</feature>
<feature type="site" description="Important for tRNA non-discrimination" evidence="7">
    <location>
        <position position="33"/>
    </location>
</feature>
<feature type="binding site" evidence="7">
    <location>
        <position position="452"/>
    </location>
    <ligand>
        <name>L-aspartate</name>
        <dbReference type="ChEBI" id="CHEBI:29991"/>
    </ligand>
</feature>
<dbReference type="HAMAP" id="MF_00044">
    <property type="entry name" value="Asp_tRNA_synth_type1"/>
    <property type="match status" value="1"/>
</dbReference>
<evidence type="ECO:0000256" key="2">
    <source>
        <dbReference type="ARBA" id="ARBA00022598"/>
    </source>
</evidence>
<comment type="caution">
    <text evidence="7">Lacks conserved residue(s) required for the propagation of feature annotation.</text>
</comment>
<feature type="binding site" evidence="7">
    <location>
        <position position="221"/>
    </location>
    <ligand>
        <name>L-aspartate</name>
        <dbReference type="ChEBI" id="CHEBI:29991"/>
    </ligand>
</feature>
<dbReference type="CDD" id="cd00777">
    <property type="entry name" value="AspRS_core"/>
    <property type="match status" value="1"/>
</dbReference>
<dbReference type="GO" id="GO:0005737">
    <property type="term" value="C:cytoplasm"/>
    <property type="evidence" value="ECO:0007669"/>
    <property type="project" value="UniProtKB-SubCell"/>
</dbReference>
<dbReference type="NCBIfam" id="TIGR00459">
    <property type="entry name" value="aspS_bact"/>
    <property type="match status" value="1"/>
</dbReference>
<dbReference type="InterPro" id="IPR047090">
    <property type="entry name" value="AspRS_core"/>
</dbReference>
<comment type="function">
    <text evidence="7">Aspartyl-tRNA synthetase with relaxed tRNA specificity since it is able to aspartylate not only its cognate tRNA(Asp) but also tRNA(Asn). Reaction proceeds in two steps: L-aspartate is first activated by ATP to form Asp-AMP and then transferred to the acceptor end of tRNA(Asp/Asn).</text>
</comment>
<keyword evidence="12" id="KW-1185">Reference proteome</keyword>
<dbReference type="GO" id="GO:0003676">
    <property type="term" value="F:nucleic acid binding"/>
    <property type="evidence" value="ECO:0007669"/>
    <property type="project" value="InterPro"/>
</dbReference>
<dbReference type="EMBL" id="RBWX01000010">
    <property type="protein sequence ID" value="RKS86474.1"/>
    <property type="molecule type" value="Genomic_DNA"/>
</dbReference>
<dbReference type="GO" id="GO:0004815">
    <property type="term" value="F:aspartate-tRNA ligase activity"/>
    <property type="evidence" value="ECO:0007669"/>
    <property type="project" value="UniProtKB-UniRule"/>
</dbReference>
<evidence type="ECO:0000259" key="8">
    <source>
        <dbReference type="PROSITE" id="PS50862"/>
    </source>
</evidence>
<dbReference type="EMBL" id="AP018711">
    <property type="protein sequence ID" value="BBE35423.1"/>
    <property type="molecule type" value="Genomic_DNA"/>
</dbReference>
<protein>
    <recommendedName>
        <fullName evidence="7">Aspartate--tRNA(Asp/Asn) ligase</fullName>
        <ecNumber evidence="7">6.1.1.23</ecNumber>
    </recommendedName>
    <alternativeName>
        <fullName evidence="7">Aspartyl-tRNA synthetase</fullName>
        <shortName evidence="7">AspRS</shortName>
    </alternativeName>
    <alternativeName>
        <fullName evidence="7">Non-discriminating aspartyl-tRNA synthetase</fullName>
        <shortName evidence="7">ND-AspRS</shortName>
    </alternativeName>
</protein>
<feature type="binding site" evidence="7">
    <location>
        <begin position="221"/>
        <end position="223"/>
    </location>
    <ligand>
        <name>ATP</name>
        <dbReference type="ChEBI" id="CHEBI:30616"/>
    </ligand>
</feature>
<dbReference type="Gene3D" id="2.40.50.140">
    <property type="entry name" value="Nucleic acid-binding proteins"/>
    <property type="match status" value="1"/>
</dbReference>
<dbReference type="Proteomes" id="UP000275727">
    <property type="component" value="Chromosome"/>
</dbReference>
<dbReference type="GO" id="GO:0006422">
    <property type="term" value="P:aspartyl-tRNA aminoacylation"/>
    <property type="evidence" value="ECO:0007669"/>
    <property type="project" value="UniProtKB-UniRule"/>
</dbReference>
<dbReference type="Gene3D" id="3.30.1360.30">
    <property type="entry name" value="GAD-like domain"/>
    <property type="match status" value="1"/>
</dbReference>
<dbReference type="GO" id="GO:0050560">
    <property type="term" value="F:aspartate-tRNA(Asn) ligase activity"/>
    <property type="evidence" value="ECO:0007669"/>
    <property type="project" value="UniProtKB-EC"/>
</dbReference>
<comment type="subcellular location">
    <subcellularLocation>
        <location evidence="7">Cytoplasm</location>
    </subcellularLocation>
</comment>
<reference evidence="9 11" key="1">
    <citation type="submission" date="2018-06" db="EMBL/GenBank/DDBJ databases">
        <title>Complete Genome Sequence of the Microcystin-Degrading Bacterium Sphingosinicella microcystinivorans Strain B-9.</title>
        <authorList>
            <person name="Jin H."/>
            <person name="Nishizawa T."/>
            <person name="Guo Y."/>
            <person name="Nishizawa A."/>
            <person name="Park H."/>
            <person name="Kato H."/>
            <person name="Tsuji K."/>
            <person name="Harada K."/>
        </authorList>
    </citation>
    <scope>NUCLEOTIDE SEQUENCE [LARGE SCALE GENOMIC DNA]</scope>
    <source>
        <strain evidence="9 11">B9</strain>
    </source>
</reference>
<dbReference type="Gene3D" id="3.30.930.10">
    <property type="entry name" value="Bira Bifunctional Protein, Domain 2"/>
    <property type="match status" value="1"/>
</dbReference>
<dbReference type="Pfam" id="PF00152">
    <property type="entry name" value="tRNA-synt_2"/>
    <property type="match status" value="1"/>
</dbReference>
<gene>
    <name evidence="7 9" type="primary">aspS</name>
    <name evidence="10" type="ORF">DFR51_3180</name>
    <name evidence="9" type="ORF">SmB9_30810</name>
</gene>
<keyword evidence="5 7" id="KW-0648">Protein biosynthesis</keyword>
<dbReference type="InterPro" id="IPR006195">
    <property type="entry name" value="aa-tRNA-synth_II"/>
</dbReference>
<dbReference type="InterPro" id="IPR004115">
    <property type="entry name" value="GAD-like_sf"/>
</dbReference>
<dbReference type="Proteomes" id="UP000276029">
    <property type="component" value="Unassembled WGS sequence"/>
</dbReference>
<comment type="similarity">
    <text evidence="1 7">Belongs to the class-II aminoacyl-tRNA synthetase family. Type 1 subfamily.</text>
</comment>
<evidence type="ECO:0000256" key="3">
    <source>
        <dbReference type="ARBA" id="ARBA00022741"/>
    </source>
</evidence>
<dbReference type="InterPro" id="IPR012340">
    <property type="entry name" value="NA-bd_OB-fold"/>
</dbReference>
<feature type="binding site" evidence="7">
    <location>
        <begin position="538"/>
        <end position="541"/>
    </location>
    <ligand>
        <name>ATP</name>
        <dbReference type="ChEBI" id="CHEBI:30616"/>
    </ligand>
</feature>
<dbReference type="RefSeq" id="WP_121052916.1">
    <property type="nucleotide sequence ID" value="NZ_AP018711.1"/>
</dbReference>
<dbReference type="InterPro" id="IPR002312">
    <property type="entry name" value="Asp/Asn-tRNA-synth_IIb"/>
</dbReference>
<evidence type="ECO:0000313" key="12">
    <source>
        <dbReference type="Proteomes" id="UP000276029"/>
    </source>
</evidence>
<dbReference type="InterPro" id="IPR004524">
    <property type="entry name" value="Asp-tRNA-ligase_1"/>
</dbReference>
<dbReference type="SUPFAM" id="SSF50249">
    <property type="entry name" value="Nucleic acid-binding proteins"/>
    <property type="match status" value="1"/>
</dbReference>
<organism evidence="9 11">
    <name type="scientific">Sphingosinicella microcystinivorans</name>
    <dbReference type="NCBI Taxonomy" id="335406"/>
    <lineage>
        <taxon>Bacteria</taxon>
        <taxon>Pseudomonadati</taxon>
        <taxon>Pseudomonadota</taxon>
        <taxon>Alphaproteobacteria</taxon>
        <taxon>Sphingomonadales</taxon>
        <taxon>Sphingosinicellaceae</taxon>
        <taxon>Sphingosinicella</taxon>
    </lineage>
</organism>
<evidence type="ECO:0000256" key="1">
    <source>
        <dbReference type="ARBA" id="ARBA00006303"/>
    </source>
</evidence>
<evidence type="ECO:0000256" key="6">
    <source>
        <dbReference type="ARBA" id="ARBA00023146"/>
    </source>
</evidence>
<keyword evidence="2 7" id="KW-0436">Ligase</keyword>
<keyword evidence="4 7" id="KW-0067">ATP-binding</keyword>
<evidence type="ECO:0000256" key="5">
    <source>
        <dbReference type="ARBA" id="ARBA00022917"/>
    </source>
</evidence>
<name>A0AAD1D7P7_SPHMI</name>
<dbReference type="InterPro" id="IPR045864">
    <property type="entry name" value="aa-tRNA-synth_II/BPL/LPL"/>
</dbReference>
<feature type="binding site" evidence="7">
    <location>
        <position position="175"/>
    </location>
    <ligand>
        <name>L-aspartate</name>
        <dbReference type="ChEBI" id="CHEBI:29991"/>
    </ligand>
</feature>
<dbReference type="GO" id="GO:0005524">
    <property type="term" value="F:ATP binding"/>
    <property type="evidence" value="ECO:0007669"/>
    <property type="project" value="UniProtKB-UniRule"/>
</dbReference>
<dbReference type="InterPro" id="IPR047089">
    <property type="entry name" value="Asp-tRNA-ligase_1_N"/>
</dbReference>
<evidence type="ECO:0000256" key="4">
    <source>
        <dbReference type="ARBA" id="ARBA00022840"/>
    </source>
</evidence>